<dbReference type="RefSeq" id="WP_237251934.1">
    <property type="nucleotide sequence ID" value="NZ_JAKJXH010000008.1"/>
</dbReference>
<organism evidence="1 2">
    <name type="scientific">Pseudomonas petrae</name>
    <dbReference type="NCBI Taxonomy" id="2912190"/>
    <lineage>
        <taxon>Bacteria</taxon>
        <taxon>Pseudomonadati</taxon>
        <taxon>Pseudomonadota</taxon>
        <taxon>Gammaproteobacteria</taxon>
        <taxon>Pseudomonadales</taxon>
        <taxon>Pseudomonadaceae</taxon>
        <taxon>Pseudomonas</taxon>
    </lineage>
</organism>
<protein>
    <submittedName>
        <fullName evidence="1">Uncharacterized protein</fullName>
    </submittedName>
</protein>
<dbReference type="EMBL" id="JAKJXH010000008">
    <property type="protein sequence ID" value="MCF7542610.1"/>
    <property type="molecule type" value="Genomic_DNA"/>
</dbReference>
<dbReference type="Proteomes" id="UP001162905">
    <property type="component" value="Unassembled WGS sequence"/>
</dbReference>
<evidence type="ECO:0000313" key="2">
    <source>
        <dbReference type="Proteomes" id="UP001162905"/>
    </source>
</evidence>
<reference evidence="1" key="1">
    <citation type="submission" date="2022-01" db="EMBL/GenBank/DDBJ databases">
        <title>Pseudomonas sp. nov. isolated from Antarctic regolith.</title>
        <authorList>
            <person name="Novakova D."/>
            <person name="Sedlar K."/>
        </authorList>
    </citation>
    <scope>NUCLEOTIDE SEQUENCE</scope>
    <source>
        <strain evidence="1">P2647</strain>
    </source>
</reference>
<accession>A0ABS9I472</accession>
<proteinExistence type="predicted"/>
<keyword evidence="2" id="KW-1185">Reference proteome</keyword>
<comment type="caution">
    <text evidence="1">The sequence shown here is derived from an EMBL/GenBank/DDBJ whole genome shotgun (WGS) entry which is preliminary data.</text>
</comment>
<sequence length="228" mass="25680">MRQDILDSLLFSQLYADGKCARLDSPARWSEEHDNALRNLKWMLSDLRTHTIALGVNERINIGHVLDQELCRRLPELAADDVRQMLKRMASIEPDAAPQILFKTRALQTCTDEHTNEPPAIDSGRLPMPQTTVVNLMLSYAAAGEVLSSCVIAFKTTAEINNDLFEQSFTRSEVIGSIDIRFVKRHLDLVAFKQVRDKVEAFLETRRDGLILPICHAEPDAPKVESNG</sequence>
<name>A0ABS9I472_9PSED</name>
<evidence type="ECO:0000313" key="1">
    <source>
        <dbReference type="EMBL" id="MCF7542610.1"/>
    </source>
</evidence>
<gene>
    <name evidence="1" type="ORF">L4G47_10285</name>
</gene>